<evidence type="ECO:0000313" key="3">
    <source>
        <dbReference type="Proteomes" id="UP000499080"/>
    </source>
</evidence>
<feature type="compositionally biased region" description="Polar residues" evidence="1">
    <location>
        <begin position="79"/>
        <end position="90"/>
    </location>
</feature>
<protein>
    <submittedName>
        <fullName evidence="2">Uncharacterized protein</fullName>
    </submittedName>
</protein>
<dbReference type="AlphaFoldDB" id="A0A4Y2RSV3"/>
<dbReference type="OrthoDB" id="439192at2759"/>
<gene>
    <name evidence="2" type="ORF">AVEN_61905_1</name>
</gene>
<feature type="region of interest" description="Disordered" evidence="1">
    <location>
        <begin position="50"/>
        <end position="99"/>
    </location>
</feature>
<evidence type="ECO:0000256" key="1">
    <source>
        <dbReference type="SAM" id="MobiDB-lite"/>
    </source>
</evidence>
<sequence length="99" mass="11115">MAVSAIDSSGHRRQTHAHKHCTRLFESTQDINEFGHKTKVNHLEISAEPAANENNYSIPFETPDDATNTVSDEIETPVDQMNNGVNQISVRRSERLKAK</sequence>
<dbReference type="EMBL" id="BGPR01018133">
    <property type="protein sequence ID" value="GBN78339.1"/>
    <property type="molecule type" value="Genomic_DNA"/>
</dbReference>
<accession>A0A4Y2RSV3</accession>
<proteinExistence type="predicted"/>
<reference evidence="2 3" key="1">
    <citation type="journal article" date="2019" name="Sci. Rep.">
        <title>Orb-weaving spider Araneus ventricosus genome elucidates the spidroin gene catalogue.</title>
        <authorList>
            <person name="Kono N."/>
            <person name="Nakamura H."/>
            <person name="Ohtoshi R."/>
            <person name="Moran D.A.P."/>
            <person name="Shinohara A."/>
            <person name="Yoshida Y."/>
            <person name="Fujiwara M."/>
            <person name="Mori M."/>
            <person name="Tomita M."/>
            <person name="Arakawa K."/>
        </authorList>
    </citation>
    <scope>NUCLEOTIDE SEQUENCE [LARGE SCALE GENOMIC DNA]</scope>
</reference>
<keyword evidence="3" id="KW-1185">Reference proteome</keyword>
<comment type="caution">
    <text evidence="2">The sequence shown here is derived from an EMBL/GenBank/DDBJ whole genome shotgun (WGS) entry which is preliminary data.</text>
</comment>
<name>A0A4Y2RSV3_ARAVE</name>
<evidence type="ECO:0000313" key="2">
    <source>
        <dbReference type="EMBL" id="GBN78339.1"/>
    </source>
</evidence>
<organism evidence="2 3">
    <name type="scientific">Araneus ventricosus</name>
    <name type="common">Orbweaver spider</name>
    <name type="synonym">Epeira ventricosa</name>
    <dbReference type="NCBI Taxonomy" id="182803"/>
    <lineage>
        <taxon>Eukaryota</taxon>
        <taxon>Metazoa</taxon>
        <taxon>Ecdysozoa</taxon>
        <taxon>Arthropoda</taxon>
        <taxon>Chelicerata</taxon>
        <taxon>Arachnida</taxon>
        <taxon>Araneae</taxon>
        <taxon>Araneomorphae</taxon>
        <taxon>Entelegynae</taxon>
        <taxon>Araneoidea</taxon>
        <taxon>Araneidae</taxon>
        <taxon>Araneus</taxon>
    </lineage>
</organism>
<dbReference type="Proteomes" id="UP000499080">
    <property type="component" value="Unassembled WGS sequence"/>
</dbReference>